<dbReference type="PROSITE" id="PS51686">
    <property type="entry name" value="SAM_MT_RSMB_NOP"/>
    <property type="match status" value="1"/>
</dbReference>
<feature type="binding site" evidence="5">
    <location>
        <position position="435"/>
    </location>
    <ligand>
        <name>S-adenosyl-L-methionine</name>
        <dbReference type="ChEBI" id="CHEBI:59789"/>
    </ligand>
</feature>
<evidence type="ECO:0000256" key="2">
    <source>
        <dbReference type="ARBA" id="ARBA00022679"/>
    </source>
</evidence>
<feature type="active site" description="Nucleophile" evidence="5">
    <location>
        <position position="541"/>
    </location>
</feature>
<evidence type="ECO:0000259" key="6">
    <source>
        <dbReference type="PROSITE" id="PS51686"/>
    </source>
</evidence>
<dbReference type="InterPro" id="IPR049560">
    <property type="entry name" value="MeTrfase_RsmB-F_NOP2_cat"/>
</dbReference>
<gene>
    <name evidence="7" type="primary">Nsun2</name>
    <name evidence="7" type="ORF">SNEC2469_LOCUS28978</name>
</gene>
<evidence type="ECO:0000256" key="3">
    <source>
        <dbReference type="ARBA" id="ARBA00022691"/>
    </source>
</evidence>
<name>A0A813AUN0_9DINO</name>
<sequence length="862" mass="92582">CDLAPLPSAQAMKDIGTTISGGDDLRELCTALEAEIAQASQAFSAQVQRVLAEAEQSARAIGSAAPGQSLRACGLWVEQEKRRKEKQGLPSDRAVPSVDWAEERAQYLATTRAMEAKFAQLTKLRRLLQAKYTAARRKIHAGRLEHAFVAKTVTHTGVARNPAEPVQLTFESRQQACQPQGMVDSQKSCGILPAVSSVAARFRETPPAFDMPASPEHVDTSEDAAVPAPFADLATGAEEGEGSEDEGNHEDEAVPHMLYDLTEEQPNSVATAAAEGRRRWPAFAAYYEEQGIASPAALEAALAAMARPGAPFQCRFPESPTAAASLARLRAVLPNLAPVPWAPKAFRVVPGQPGKASDPKKIGLEVLRLMKEGDLCLQDVSSMLPVLAMKPLAPDMACLDMCAAPGSKAMQLLDALTSAPSAPGRNRGGFLVANERSEKRARRLLSRARWSPALARAILVCCTDASIFPALRIAGPRGAFPKLRYDRVICDVPCSGDGQLRKTQDKFEVGRGLALHPLQLRILRRGLQLLAPGGQLVYSTCSLNPIEDEAVVAAALVEAADCEIVPLPARLLEEDVGLHPGISFWVVPGSGQAEGYAGQASSTAFWPGVDLPTMRPPPASSSTSLQLKHCRRALPTYAGGSGFFLCVIERRQKPMRPMVGVGGVGEEDSADEEKEDAARLAWFGDKKPRKVFKPMFPVAPSDMTEGVCKLFGISATALLQHGLADQLCIPGFKRDRRMLLSVAKRLGDIQRHRQANVLDGGSPVATLMPKESWWPRRLSAWRPCHEEAQLLARLATRRVFPCTSALLKARTAPSNEEEGGAIVASGEVALAAVVEGGMQQLHQLGTQQPYINVGTASSERGK</sequence>
<organism evidence="7 8">
    <name type="scientific">Symbiodinium necroappetens</name>
    <dbReference type="NCBI Taxonomy" id="1628268"/>
    <lineage>
        <taxon>Eukaryota</taxon>
        <taxon>Sar</taxon>
        <taxon>Alveolata</taxon>
        <taxon>Dinophyceae</taxon>
        <taxon>Suessiales</taxon>
        <taxon>Symbiodiniaceae</taxon>
        <taxon>Symbiodinium</taxon>
    </lineage>
</organism>
<dbReference type="Proteomes" id="UP000601435">
    <property type="component" value="Unassembled WGS sequence"/>
</dbReference>
<dbReference type="Gene3D" id="3.40.50.150">
    <property type="entry name" value="Vaccinia Virus protein VP39"/>
    <property type="match status" value="1"/>
</dbReference>
<keyword evidence="2 5" id="KW-0808">Transferase</keyword>
<dbReference type="OrthoDB" id="442462at2759"/>
<proteinExistence type="inferred from homology"/>
<dbReference type="GO" id="GO:0001510">
    <property type="term" value="P:RNA methylation"/>
    <property type="evidence" value="ECO:0007669"/>
    <property type="project" value="InterPro"/>
</dbReference>
<feature type="non-terminal residue" evidence="7">
    <location>
        <position position="1"/>
    </location>
</feature>
<comment type="caution">
    <text evidence="7">The sequence shown here is derived from an EMBL/GenBank/DDBJ whole genome shotgun (WGS) entry which is preliminary data.</text>
</comment>
<keyword evidence="1 5" id="KW-0489">Methyltransferase</keyword>
<comment type="similarity">
    <text evidence="5">Belongs to the class I-like SAM-binding methyltransferase superfamily. RsmB/NOP family.</text>
</comment>
<dbReference type="AlphaFoldDB" id="A0A813AUN0"/>
<dbReference type="SUPFAM" id="SSF53335">
    <property type="entry name" value="S-adenosyl-L-methionine-dependent methyltransferases"/>
    <property type="match status" value="1"/>
</dbReference>
<evidence type="ECO:0000313" key="8">
    <source>
        <dbReference type="Proteomes" id="UP000601435"/>
    </source>
</evidence>
<dbReference type="InterPro" id="IPR029063">
    <property type="entry name" value="SAM-dependent_MTases_sf"/>
</dbReference>
<keyword evidence="4 5" id="KW-0694">RNA-binding</keyword>
<feature type="binding site" evidence="5">
    <location>
        <position position="491"/>
    </location>
    <ligand>
        <name>S-adenosyl-L-methionine</name>
        <dbReference type="ChEBI" id="CHEBI:59789"/>
    </ligand>
</feature>
<evidence type="ECO:0000256" key="4">
    <source>
        <dbReference type="ARBA" id="ARBA00022884"/>
    </source>
</evidence>
<evidence type="ECO:0000313" key="7">
    <source>
        <dbReference type="EMBL" id="CAE7881786.1"/>
    </source>
</evidence>
<dbReference type="Pfam" id="PF01189">
    <property type="entry name" value="Methyltr_RsmB-F"/>
    <property type="match status" value="1"/>
</dbReference>
<dbReference type="InterPro" id="IPR001678">
    <property type="entry name" value="MeTrfase_RsmB-F_NOP2_dom"/>
</dbReference>
<dbReference type="GO" id="GO:0003723">
    <property type="term" value="F:RNA binding"/>
    <property type="evidence" value="ECO:0007669"/>
    <property type="project" value="UniProtKB-UniRule"/>
</dbReference>
<protein>
    <submittedName>
        <fullName evidence="7">Nsun2 protein</fullName>
    </submittedName>
</protein>
<keyword evidence="3 5" id="KW-0949">S-adenosyl-L-methionine</keyword>
<dbReference type="PRINTS" id="PR02008">
    <property type="entry name" value="RCMTFAMILY"/>
</dbReference>
<dbReference type="InterPro" id="IPR023267">
    <property type="entry name" value="RCMT"/>
</dbReference>
<reference evidence="7" key="1">
    <citation type="submission" date="2021-02" db="EMBL/GenBank/DDBJ databases">
        <authorList>
            <person name="Dougan E. K."/>
            <person name="Rhodes N."/>
            <person name="Thang M."/>
            <person name="Chan C."/>
        </authorList>
    </citation>
    <scope>NUCLEOTIDE SEQUENCE</scope>
</reference>
<feature type="domain" description="SAM-dependent MTase RsmB/NOP-type" evidence="6">
    <location>
        <begin position="302"/>
        <end position="651"/>
    </location>
</feature>
<accession>A0A813AUN0</accession>
<feature type="binding site" evidence="5">
    <location>
        <begin position="402"/>
        <end position="408"/>
    </location>
    <ligand>
        <name>S-adenosyl-L-methionine</name>
        <dbReference type="ChEBI" id="CHEBI:59789"/>
    </ligand>
</feature>
<evidence type="ECO:0000256" key="1">
    <source>
        <dbReference type="ARBA" id="ARBA00022603"/>
    </source>
</evidence>
<keyword evidence="8" id="KW-1185">Reference proteome</keyword>
<evidence type="ECO:0000256" key="5">
    <source>
        <dbReference type="PROSITE-ProRule" id="PRU01023"/>
    </source>
</evidence>
<dbReference type="PANTHER" id="PTHR22808">
    <property type="entry name" value="NCL1 YEAST -RELATED NOL1/NOP2/FMU SUN DOMAIN-CONTAINING"/>
    <property type="match status" value="1"/>
</dbReference>
<feature type="binding site" evidence="5">
    <location>
        <position position="464"/>
    </location>
    <ligand>
        <name>S-adenosyl-L-methionine</name>
        <dbReference type="ChEBI" id="CHEBI:59789"/>
    </ligand>
</feature>
<dbReference type="GO" id="GO:0008173">
    <property type="term" value="F:RNA methyltransferase activity"/>
    <property type="evidence" value="ECO:0007669"/>
    <property type="project" value="InterPro"/>
</dbReference>
<feature type="non-terminal residue" evidence="7">
    <location>
        <position position="862"/>
    </location>
</feature>
<dbReference type="EMBL" id="CAJNJA010064197">
    <property type="protein sequence ID" value="CAE7881786.1"/>
    <property type="molecule type" value="Genomic_DNA"/>
</dbReference>